<organism evidence="3 4">
    <name type="scientific">Kingdonia uniflora</name>
    <dbReference type="NCBI Taxonomy" id="39325"/>
    <lineage>
        <taxon>Eukaryota</taxon>
        <taxon>Viridiplantae</taxon>
        <taxon>Streptophyta</taxon>
        <taxon>Embryophyta</taxon>
        <taxon>Tracheophyta</taxon>
        <taxon>Spermatophyta</taxon>
        <taxon>Magnoliopsida</taxon>
        <taxon>Ranunculales</taxon>
        <taxon>Circaeasteraceae</taxon>
        <taxon>Kingdonia</taxon>
    </lineage>
</organism>
<dbReference type="Proteomes" id="UP000541444">
    <property type="component" value="Unassembled WGS sequence"/>
</dbReference>
<evidence type="ECO:0000256" key="2">
    <source>
        <dbReference type="PROSITE-ProRule" id="PRU00708"/>
    </source>
</evidence>
<proteinExistence type="predicted"/>
<dbReference type="AlphaFoldDB" id="A0A7J7N0P0"/>
<dbReference type="PANTHER" id="PTHR47926">
    <property type="entry name" value="PENTATRICOPEPTIDE REPEAT-CONTAINING PROTEIN"/>
    <property type="match status" value="1"/>
</dbReference>
<evidence type="ECO:0000313" key="3">
    <source>
        <dbReference type="EMBL" id="KAF6160614.1"/>
    </source>
</evidence>
<dbReference type="Pfam" id="PF20431">
    <property type="entry name" value="E_motif"/>
    <property type="match status" value="1"/>
</dbReference>
<dbReference type="Gene3D" id="1.25.40.10">
    <property type="entry name" value="Tetratricopeptide repeat domain"/>
    <property type="match status" value="1"/>
</dbReference>
<feature type="repeat" description="PPR" evidence="2">
    <location>
        <begin position="63"/>
        <end position="98"/>
    </location>
</feature>
<dbReference type="InterPro" id="IPR002885">
    <property type="entry name" value="PPR_rpt"/>
</dbReference>
<evidence type="ECO:0000313" key="4">
    <source>
        <dbReference type="Proteomes" id="UP000541444"/>
    </source>
</evidence>
<dbReference type="InterPro" id="IPR011990">
    <property type="entry name" value="TPR-like_helical_dom_sf"/>
</dbReference>
<dbReference type="GO" id="GO:0009451">
    <property type="term" value="P:RNA modification"/>
    <property type="evidence" value="ECO:0007669"/>
    <property type="project" value="InterPro"/>
</dbReference>
<keyword evidence="1" id="KW-0677">Repeat</keyword>
<sequence>MFKQMVSAGFRPNSNTISGLLPACATVADLIRGKEIHGYALFSGIEEDVFLFNEMTEKGCKPYHFTFTAILTACCHAGMVDVGQRIFHLMSEEHGIEPRLEHYECLADLIGRAGELVEAYELIKNMPIKPDSFVWGALLGACRNHGNVELAEITAKHVSELEPKSAGSSFLMSSLYADNGNWGDAKRLKKVMKKKRLRRNVGCSWIGITI</sequence>
<gene>
    <name evidence="3" type="ORF">GIB67_019554</name>
</gene>
<name>A0A7J7N0P0_9MAGN</name>
<protein>
    <recommendedName>
        <fullName evidence="5">Pentatricopeptide repeat-containing protein</fullName>
    </recommendedName>
</protein>
<dbReference type="GO" id="GO:0003723">
    <property type="term" value="F:RNA binding"/>
    <property type="evidence" value="ECO:0007669"/>
    <property type="project" value="InterPro"/>
</dbReference>
<dbReference type="PANTHER" id="PTHR47926:SF487">
    <property type="entry name" value="REPEAT (TPR)-LIKE SUPERFAMILY PROTEIN, PUTATIVE-RELATED"/>
    <property type="match status" value="1"/>
</dbReference>
<evidence type="ECO:0000256" key="1">
    <source>
        <dbReference type="ARBA" id="ARBA00022737"/>
    </source>
</evidence>
<dbReference type="InterPro" id="IPR046960">
    <property type="entry name" value="PPR_At4g14850-like_plant"/>
</dbReference>
<dbReference type="InterPro" id="IPR046848">
    <property type="entry name" value="E_motif"/>
</dbReference>
<dbReference type="NCBIfam" id="TIGR00756">
    <property type="entry name" value="PPR"/>
    <property type="match status" value="1"/>
</dbReference>
<dbReference type="FunFam" id="1.25.40.10:FF:000090">
    <property type="entry name" value="Pentatricopeptide repeat-containing protein, chloroplastic"/>
    <property type="match status" value="1"/>
</dbReference>
<accession>A0A7J7N0P0</accession>
<keyword evidence="4" id="KW-1185">Reference proteome</keyword>
<evidence type="ECO:0008006" key="5">
    <source>
        <dbReference type="Google" id="ProtNLM"/>
    </source>
</evidence>
<dbReference type="Pfam" id="PF13812">
    <property type="entry name" value="PPR_3"/>
    <property type="match status" value="1"/>
</dbReference>
<comment type="caution">
    <text evidence="3">The sequence shown here is derived from an EMBL/GenBank/DDBJ whole genome shotgun (WGS) entry which is preliminary data.</text>
</comment>
<reference evidence="3 4" key="1">
    <citation type="journal article" date="2020" name="IScience">
        <title>Genome Sequencing of the Endangered Kingdonia uniflora (Circaeasteraceae, Ranunculales) Reveals Potential Mechanisms of Evolutionary Specialization.</title>
        <authorList>
            <person name="Sun Y."/>
            <person name="Deng T."/>
            <person name="Zhang A."/>
            <person name="Moore M.J."/>
            <person name="Landis J.B."/>
            <person name="Lin N."/>
            <person name="Zhang H."/>
            <person name="Zhang X."/>
            <person name="Huang J."/>
            <person name="Zhang X."/>
            <person name="Sun H."/>
            <person name="Wang H."/>
        </authorList>
    </citation>
    <scope>NUCLEOTIDE SEQUENCE [LARGE SCALE GENOMIC DNA]</scope>
    <source>
        <strain evidence="3">TB1705</strain>
        <tissue evidence="3">Leaf</tissue>
    </source>
</reference>
<dbReference type="OrthoDB" id="185373at2759"/>
<dbReference type="PROSITE" id="PS51375">
    <property type="entry name" value="PPR"/>
    <property type="match status" value="1"/>
</dbReference>
<dbReference type="EMBL" id="JACGCM010001161">
    <property type="protein sequence ID" value="KAF6160614.1"/>
    <property type="molecule type" value="Genomic_DNA"/>
</dbReference>